<dbReference type="GO" id="GO:0046872">
    <property type="term" value="F:metal ion binding"/>
    <property type="evidence" value="ECO:0007669"/>
    <property type="project" value="UniProtKB-KW"/>
</dbReference>
<sequence>MRAPRFSLLIGALAAGLVAACTPEEMPQASDGRALFMENCAVCHGVDGTGNGPMARAMAKAPPNLSLIAVRNGDGFPRAKVLSTIDGYAKSDLNGPNMPEFGALLEGDLVPLDTGDGVLTPTPRKLVALLEYIESIQATR</sequence>
<evidence type="ECO:0000256" key="1">
    <source>
        <dbReference type="ARBA" id="ARBA00022617"/>
    </source>
</evidence>
<protein>
    <submittedName>
        <fullName evidence="7">Cytochrome C</fullName>
    </submittedName>
</protein>
<proteinExistence type="predicted"/>
<dbReference type="PROSITE" id="PS51007">
    <property type="entry name" value="CYTC"/>
    <property type="match status" value="1"/>
</dbReference>
<dbReference type="SUPFAM" id="SSF46626">
    <property type="entry name" value="Cytochrome c"/>
    <property type="match status" value="1"/>
</dbReference>
<dbReference type="AlphaFoldDB" id="A0A1X4NCZ9"/>
<evidence type="ECO:0000259" key="6">
    <source>
        <dbReference type="PROSITE" id="PS51007"/>
    </source>
</evidence>
<feature type="domain" description="Cytochrome c" evidence="6">
    <location>
        <begin position="27"/>
        <end position="137"/>
    </location>
</feature>
<dbReference type="Pfam" id="PF00034">
    <property type="entry name" value="Cytochrom_C"/>
    <property type="match status" value="1"/>
</dbReference>
<feature type="chain" id="PRO_5012552790" evidence="5">
    <location>
        <begin position="20"/>
        <end position="140"/>
    </location>
</feature>
<keyword evidence="2 4" id="KW-0479">Metal-binding</keyword>
<dbReference type="GO" id="GO:0020037">
    <property type="term" value="F:heme binding"/>
    <property type="evidence" value="ECO:0007669"/>
    <property type="project" value="InterPro"/>
</dbReference>
<dbReference type="Proteomes" id="UP000193926">
    <property type="component" value="Unassembled WGS sequence"/>
</dbReference>
<dbReference type="STRING" id="1123756.MGEO_18975"/>
<evidence type="ECO:0000256" key="5">
    <source>
        <dbReference type="SAM" id="SignalP"/>
    </source>
</evidence>
<dbReference type="InterPro" id="IPR009056">
    <property type="entry name" value="Cyt_c-like_dom"/>
</dbReference>
<dbReference type="OrthoDB" id="5514238at2"/>
<accession>A0A1X4NCZ9</accession>
<dbReference type="RefSeq" id="WP_085641327.1">
    <property type="nucleotide sequence ID" value="NZ_JFKC01000030.1"/>
</dbReference>
<evidence type="ECO:0000313" key="8">
    <source>
        <dbReference type="Proteomes" id="UP000193926"/>
    </source>
</evidence>
<reference evidence="7 8" key="1">
    <citation type="submission" date="2014-03" db="EMBL/GenBank/DDBJ databases">
        <title>The draft genome sequence of Marivita geojedonensis KCTC 23882.</title>
        <authorList>
            <person name="Lai Q."/>
            <person name="Shao Z."/>
        </authorList>
    </citation>
    <scope>NUCLEOTIDE SEQUENCE [LARGE SCALE GENOMIC DNA]</scope>
    <source>
        <strain evidence="7 8">DPG-138</strain>
    </source>
</reference>
<dbReference type="InterPro" id="IPR036909">
    <property type="entry name" value="Cyt_c-like_dom_sf"/>
</dbReference>
<dbReference type="Gene3D" id="1.10.760.10">
    <property type="entry name" value="Cytochrome c-like domain"/>
    <property type="match status" value="1"/>
</dbReference>
<evidence type="ECO:0000256" key="3">
    <source>
        <dbReference type="ARBA" id="ARBA00023004"/>
    </source>
</evidence>
<keyword evidence="1 4" id="KW-0349">Heme</keyword>
<keyword evidence="5" id="KW-0732">Signal</keyword>
<keyword evidence="3 4" id="KW-0408">Iron</keyword>
<dbReference type="PROSITE" id="PS51257">
    <property type="entry name" value="PROKAR_LIPOPROTEIN"/>
    <property type="match status" value="1"/>
</dbReference>
<name>A0A1X4NCZ9_9RHOB</name>
<evidence type="ECO:0000256" key="4">
    <source>
        <dbReference type="PROSITE-ProRule" id="PRU00433"/>
    </source>
</evidence>
<feature type="signal peptide" evidence="5">
    <location>
        <begin position="1"/>
        <end position="19"/>
    </location>
</feature>
<evidence type="ECO:0000256" key="2">
    <source>
        <dbReference type="ARBA" id="ARBA00022723"/>
    </source>
</evidence>
<dbReference type="GO" id="GO:0009055">
    <property type="term" value="F:electron transfer activity"/>
    <property type="evidence" value="ECO:0007669"/>
    <property type="project" value="InterPro"/>
</dbReference>
<gene>
    <name evidence="7" type="ORF">MGEO_18975</name>
</gene>
<dbReference type="EMBL" id="JFKC01000030">
    <property type="protein sequence ID" value="OSQ44572.1"/>
    <property type="molecule type" value="Genomic_DNA"/>
</dbReference>
<comment type="caution">
    <text evidence="7">The sequence shown here is derived from an EMBL/GenBank/DDBJ whole genome shotgun (WGS) entry which is preliminary data.</text>
</comment>
<evidence type="ECO:0000313" key="7">
    <source>
        <dbReference type="EMBL" id="OSQ44572.1"/>
    </source>
</evidence>
<keyword evidence="8" id="KW-1185">Reference proteome</keyword>
<organism evidence="7 8">
    <name type="scientific">Marivita geojedonensis</name>
    <dbReference type="NCBI Taxonomy" id="1123756"/>
    <lineage>
        <taxon>Bacteria</taxon>
        <taxon>Pseudomonadati</taxon>
        <taxon>Pseudomonadota</taxon>
        <taxon>Alphaproteobacteria</taxon>
        <taxon>Rhodobacterales</taxon>
        <taxon>Roseobacteraceae</taxon>
        <taxon>Marivita</taxon>
    </lineage>
</organism>